<dbReference type="Pfam" id="PF07963">
    <property type="entry name" value="N_methyl"/>
    <property type="match status" value="1"/>
</dbReference>
<dbReference type="PROSITE" id="PS00409">
    <property type="entry name" value="PROKAR_NTER_METHYL"/>
    <property type="match status" value="1"/>
</dbReference>
<sequence length="252" mass="26519">MRASHLQHGQRGLSLVELMVALLLGSVLIIGVTQLFLDQKRHAQFQFGQLANQGNARFATHSIERLVARAGYRARPQAQIAEEAFPARGAVHGCPAFAAGQTLALAQGNRSAALCVRYQRGLEAQEADCSGASLPFSTKPLNVVAHLALDSNAGKLTCTSFVEGGSGPGSASVLVEDMVDFSFQPLADSTEQVQQVGLYLLFAGKGGQGDGIVSGVRNDWQALSGRAPAIAASDTRPLQIAFAAIAQRNLKP</sequence>
<dbReference type="NCBIfam" id="TIGR02532">
    <property type="entry name" value="IV_pilin_GFxxxE"/>
    <property type="match status" value="1"/>
</dbReference>
<proteinExistence type="predicted"/>
<reference evidence="1 2" key="1">
    <citation type="submission" date="2016-05" db="EMBL/GenBank/DDBJ databases">
        <title>Genome Sequence of Pseudomonas citronellolis Strain SJTE-3, an Estrogens and Persistent Organic Pollutants degradation strain.</title>
        <authorList>
            <person name="Liang R."/>
        </authorList>
    </citation>
    <scope>NUCLEOTIDE SEQUENCE [LARGE SCALE GENOMIC DNA]</scope>
    <source>
        <strain evidence="1 2">SJTE-3</strain>
    </source>
</reference>
<dbReference type="EMBL" id="CP015878">
    <property type="protein sequence ID" value="ANI17743.1"/>
    <property type="molecule type" value="Genomic_DNA"/>
</dbReference>
<dbReference type="RefSeq" id="WP_009613424.1">
    <property type="nucleotide sequence ID" value="NZ_CP014158.1"/>
</dbReference>
<dbReference type="GeneID" id="72998627"/>
<accession>A0A127N0H0</accession>
<dbReference type="KEGG" id="pcq:PcP3B5_56730"/>
<evidence type="ECO:0000313" key="1">
    <source>
        <dbReference type="EMBL" id="ANI17743.1"/>
    </source>
</evidence>
<protein>
    <submittedName>
        <fullName evidence="1">Uncharacterized protein</fullName>
    </submittedName>
</protein>
<dbReference type="AlphaFoldDB" id="A0A127N0H0"/>
<evidence type="ECO:0000313" key="2">
    <source>
        <dbReference type="Proteomes" id="UP000077748"/>
    </source>
</evidence>
<dbReference type="InterPro" id="IPR012902">
    <property type="entry name" value="N_methyl_site"/>
</dbReference>
<gene>
    <name evidence="1" type="ORF">A9C11_28785</name>
</gene>
<organism evidence="1 2">
    <name type="scientific">Pseudomonas citronellolis</name>
    <dbReference type="NCBI Taxonomy" id="53408"/>
    <lineage>
        <taxon>Bacteria</taxon>
        <taxon>Pseudomonadati</taxon>
        <taxon>Pseudomonadota</taxon>
        <taxon>Gammaproteobacteria</taxon>
        <taxon>Pseudomonadales</taxon>
        <taxon>Pseudomonadaceae</taxon>
        <taxon>Pseudomonas</taxon>
    </lineage>
</organism>
<name>A0A127N0H0_9PSED</name>
<dbReference type="Proteomes" id="UP000077748">
    <property type="component" value="Chromosome"/>
</dbReference>
<dbReference type="STRING" id="53408.A9C11_28785"/>